<evidence type="ECO:0000259" key="1">
    <source>
        <dbReference type="PROSITE" id="PS50828"/>
    </source>
</evidence>
<dbReference type="OrthoDB" id="3231855at2759"/>
<dbReference type="PANTHER" id="PTHR47417:SF1">
    <property type="entry name" value="SMR DOMAIN-CONTAINING PROTEIN YPL199C"/>
    <property type="match status" value="1"/>
</dbReference>
<dbReference type="InterPro" id="IPR002625">
    <property type="entry name" value="Smr_dom"/>
</dbReference>
<feature type="domain" description="Smr" evidence="1">
    <location>
        <begin position="62"/>
        <end position="138"/>
    </location>
</feature>
<comment type="caution">
    <text evidence="2">The sequence shown here is derived from an EMBL/GenBank/DDBJ whole genome shotgun (WGS) entry which is preliminary data.</text>
</comment>
<dbReference type="InParanoid" id="A0A1Y1UMT0"/>
<dbReference type="GeneID" id="33554308"/>
<protein>
    <recommendedName>
        <fullName evidence="1">Smr domain-containing protein</fullName>
    </recommendedName>
</protein>
<dbReference type="InterPro" id="IPR036063">
    <property type="entry name" value="Smr_dom_sf"/>
</dbReference>
<dbReference type="SUPFAM" id="SSF160443">
    <property type="entry name" value="SMR domain-like"/>
    <property type="match status" value="1"/>
</dbReference>
<reference evidence="2 3" key="1">
    <citation type="submission" date="2017-03" db="EMBL/GenBank/DDBJ databases">
        <title>Widespread Adenine N6-methylation of Active Genes in Fungi.</title>
        <authorList>
            <consortium name="DOE Joint Genome Institute"/>
            <person name="Mondo S.J."/>
            <person name="Dannebaum R.O."/>
            <person name="Kuo R.C."/>
            <person name="Louie K.B."/>
            <person name="Bewick A.J."/>
            <person name="Labutti K."/>
            <person name="Haridas S."/>
            <person name="Kuo A."/>
            <person name="Salamov A."/>
            <person name="Ahrendt S.R."/>
            <person name="Lau R."/>
            <person name="Bowen B.P."/>
            <person name="Lipzen A."/>
            <person name="Sullivan W."/>
            <person name="Andreopoulos W.B."/>
            <person name="Clum A."/>
            <person name="Lindquist E."/>
            <person name="Daum C."/>
            <person name="Northen T.R."/>
            <person name="Ramamoorthy G."/>
            <person name="Schmitz R.J."/>
            <person name="Gryganskyi A."/>
            <person name="Culley D."/>
            <person name="Magnuson J."/>
            <person name="James T.Y."/>
            <person name="O'Malley M.A."/>
            <person name="Stajich J.E."/>
            <person name="Spatafora J.W."/>
            <person name="Visel A."/>
            <person name="Grigoriev I.V."/>
        </authorList>
    </citation>
    <scope>NUCLEOTIDE SEQUENCE [LARGE SCALE GENOMIC DNA]</scope>
    <source>
        <strain evidence="2 3">NRRL Y-17943</strain>
    </source>
</reference>
<organism evidence="2 3">
    <name type="scientific">Kockovaella imperatae</name>
    <dbReference type="NCBI Taxonomy" id="4999"/>
    <lineage>
        <taxon>Eukaryota</taxon>
        <taxon>Fungi</taxon>
        <taxon>Dikarya</taxon>
        <taxon>Basidiomycota</taxon>
        <taxon>Agaricomycotina</taxon>
        <taxon>Tremellomycetes</taxon>
        <taxon>Tremellales</taxon>
        <taxon>Cuniculitremaceae</taxon>
        <taxon>Kockovaella</taxon>
    </lineage>
</organism>
<sequence length="168" mass="18419">MRNMSVCGMKLGTKGTKRINGARAHELSMEGKEHARKQDEIDEQAANWIYYANNTDSPPGTIDLHGLYVQEAIQRTEAAITQAQQNGQEEINIIVGKGIHSQGHVAKIKPAVEDLMRKYNLSAHLDPHNSGVLIVDLQGRQMNGRGTRDAGGLVDEMSQKGGDDCIIM</sequence>
<dbReference type="Proteomes" id="UP000193218">
    <property type="component" value="Unassembled WGS sequence"/>
</dbReference>
<evidence type="ECO:0000313" key="2">
    <source>
        <dbReference type="EMBL" id="ORX39363.1"/>
    </source>
</evidence>
<dbReference type="InterPro" id="IPR053020">
    <property type="entry name" value="Smr_domain_protein"/>
</dbReference>
<keyword evidence="3" id="KW-1185">Reference proteome</keyword>
<dbReference type="RefSeq" id="XP_021873226.1">
    <property type="nucleotide sequence ID" value="XM_022012500.1"/>
</dbReference>
<gene>
    <name evidence="2" type="ORF">BD324DRAFT_327602</name>
</gene>
<dbReference type="FunCoup" id="A0A1Y1UMT0">
    <property type="interactions" value="2"/>
</dbReference>
<accession>A0A1Y1UMT0</accession>
<dbReference type="Gene3D" id="3.30.1370.110">
    <property type="match status" value="1"/>
</dbReference>
<dbReference type="SMART" id="SM00463">
    <property type="entry name" value="SMR"/>
    <property type="match status" value="1"/>
</dbReference>
<name>A0A1Y1UMT0_9TREE</name>
<evidence type="ECO:0000313" key="3">
    <source>
        <dbReference type="Proteomes" id="UP000193218"/>
    </source>
</evidence>
<dbReference type="STRING" id="4999.A0A1Y1UMT0"/>
<dbReference type="PROSITE" id="PS50828">
    <property type="entry name" value="SMR"/>
    <property type="match status" value="1"/>
</dbReference>
<dbReference type="EMBL" id="NBSH01000003">
    <property type="protein sequence ID" value="ORX39363.1"/>
    <property type="molecule type" value="Genomic_DNA"/>
</dbReference>
<dbReference type="AlphaFoldDB" id="A0A1Y1UMT0"/>
<dbReference type="PANTHER" id="PTHR47417">
    <property type="entry name" value="SMR DOMAIN-CONTAINING PROTEIN YPL199C"/>
    <property type="match status" value="1"/>
</dbReference>
<dbReference type="InterPro" id="IPR013899">
    <property type="entry name" value="DUF1771"/>
</dbReference>
<dbReference type="Pfam" id="PF08590">
    <property type="entry name" value="DUF1771"/>
    <property type="match status" value="1"/>
</dbReference>
<proteinExistence type="predicted"/>
<dbReference type="Pfam" id="PF01713">
    <property type="entry name" value="Smr"/>
    <property type="match status" value="1"/>
</dbReference>